<evidence type="ECO:0000256" key="5">
    <source>
        <dbReference type="ARBA" id="ARBA00023136"/>
    </source>
</evidence>
<dbReference type="AlphaFoldDB" id="A0A077RDM3"/>
<evidence type="ECO:0000256" key="3">
    <source>
        <dbReference type="ARBA" id="ARBA00022824"/>
    </source>
</evidence>
<dbReference type="Pfam" id="PF11712">
    <property type="entry name" value="Vma12"/>
    <property type="match status" value="1"/>
</dbReference>
<protein>
    <recommendedName>
        <fullName evidence="9">ATPase, vacuolar ER assembly factor, Vma12</fullName>
    </recommendedName>
</protein>
<comment type="subcellular location">
    <subcellularLocation>
        <location evidence="1">Endoplasmic reticulum membrane</location>
        <topology evidence="1">Multi-pass membrane protein</topology>
    </subcellularLocation>
</comment>
<reference evidence="8" key="1">
    <citation type="journal article" date="2014" name="Genome Biol. Evol.">
        <title>Gene Loss Rather Than Gene Gain Is Associated with a Host Jump from Monocots to Dicots in the Smut Fungus Melanopsichium pennsylvanicum.</title>
        <authorList>
            <person name="Sharma R."/>
            <person name="Mishra B."/>
            <person name="Runge F."/>
            <person name="Thines M."/>
        </authorList>
    </citation>
    <scope>NUCLEOTIDE SEQUENCE</scope>
    <source>
        <strain evidence="8">4</strain>
    </source>
</reference>
<feature type="region of interest" description="Disordered" evidence="6">
    <location>
        <begin position="180"/>
        <end position="199"/>
    </location>
</feature>
<feature type="region of interest" description="Disordered" evidence="6">
    <location>
        <begin position="36"/>
        <end position="56"/>
    </location>
</feature>
<keyword evidence="4 7" id="KW-1133">Transmembrane helix</keyword>
<keyword evidence="3" id="KW-0256">Endoplasmic reticulum</keyword>
<proteinExistence type="predicted"/>
<dbReference type="PANTHER" id="PTHR31394">
    <property type="entry name" value="TRANSMEMBRANE PROTEIN 199"/>
    <property type="match status" value="1"/>
</dbReference>
<sequence>MTKLVLSQANSQVLRRLAQQSDADYGALQSLRRALKEDQPETPKMTASSPAIPNTNSSNTELSIVLDHQVLLGIASWAQSNTPPINVDSTQLKLSSLVSGSHVYIAPKPAFHRSKELEESLVAIRRAQEQAEYSRISTSSTYNPSSYKIPSSYANISGVDPSLPLTARINSQFQTHSRFPQTSSYLDHPSQNREGEDQAWKEVQQTLSVILNIFLSTLATATAAWWASGNANVSHKVLISMMVAIVTAVAEVVLYNRYSVYVRESRKIREKRMTGSDVKNTGRGSEEFEFRPLQLTSSSAKLTITSPASLSLKQSS</sequence>
<dbReference type="GO" id="GO:0070072">
    <property type="term" value="P:vacuolar proton-transporting V-type ATPase complex assembly"/>
    <property type="evidence" value="ECO:0007669"/>
    <property type="project" value="InterPro"/>
</dbReference>
<dbReference type="InterPro" id="IPR021013">
    <property type="entry name" value="ATPase_Vma12"/>
</dbReference>
<feature type="compositionally biased region" description="Polar residues" evidence="6">
    <location>
        <begin position="45"/>
        <end position="56"/>
    </location>
</feature>
<dbReference type="GO" id="GO:0005789">
    <property type="term" value="C:endoplasmic reticulum membrane"/>
    <property type="evidence" value="ECO:0007669"/>
    <property type="project" value="UniProtKB-SubCell"/>
</dbReference>
<evidence type="ECO:0000313" key="8">
    <source>
        <dbReference type="EMBL" id="CDI55989.1"/>
    </source>
</evidence>
<evidence type="ECO:0000256" key="1">
    <source>
        <dbReference type="ARBA" id="ARBA00004477"/>
    </source>
</evidence>
<evidence type="ECO:0000256" key="4">
    <source>
        <dbReference type="ARBA" id="ARBA00022989"/>
    </source>
</evidence>
<keyword evidence="2 7" id="KW-0812">Transmembrane</keyword>
<name>A0A077RDM3_9BASI</name>
<organism evidence="8">
    <name type="scientific">Melanopsichium pennsylvanicum 4</name>
    <dbReference type="NCBI Taxonomy" id="1398559"/>
    <lineage>
        <taxon>Eukaryota</taxon>
        <taxon>Fungi</taxon>
        <taxon>Dikarya</taxon>
        <taxon>Basidiomycota</taxon>
        <taxon>Ustilaginomycotina</taxon>
        <taxon>Ustilaginomycetes</taxon>
        <taxon>Ustilaginales</taxon>
        <taxon>Ustilaginaceae</taxon>
        <taxon>Melanopsichium</taxon>
    </lineage>
</organism>
<evidence type="ECO:0000256" key="7">
    <source>
        <dbReference type="SAM" id="Phobius"/>
    </source>
</evidence>
<evidence type="ECO:0000256" key="6">
    <source>
        <dbReference type="SAM" id="MobiDB-lite"/>
    </source>
</evidence>
<evidence type="ECO:0000256" key="2">
    <source>
        <dbReference type="ARBA" id="ARBA00022692"/>
    </source>
</evidence>
<dbReference type="EMBL" id="HG529672">
    <property type="protein sequence ID" value="CDI55989.1"/>
    <property type="molecule type" value="Genomic_DNA"/>
</dbReference>
<feature type="transmembrane region" description="Helical" evidence="7">
    <location>
        <begin position="239"/>
        <end position="258"/>
    </location>
</feature>
<evidence type="ECO:0008006" key="9">
    <source>
        <dbReference type="Google" id="ProtNLM"/>
    </source>
</evidence>
<feature type="compositionally biased region" description="Basic and acidic residues" evidence="6">
    <location>
        <begin position="190"/>
        <end position="199"/>
    </location>
</feature>
<accession>A0A077RDM3</accession>
<dbReference type="PANTHER" id="PTHR31394:SF1">
    <property type="entry name" value="TRANSMEMBRANE PROTEIN 199"/>
    <property type="match status" value="1"/>
</dbReference>
<keyword evidence="5 7" id="KW-0472">Membrane</keyword>
<feature type="transmembrane region" description="Helical" evidence="7">
    <location>
        <begin position="209"/>
        <end position="227"/>
    </location>
</feature>